<sequence>MLDRFGIDLAPFMRDGHTPAIWCLVDGQNVSDLLFSRMMRAEVVDGIGMRNDTLAITVDNSQPKIARPKVGARIEFGGGYKETGIIRFGSYTITEVAHEFYPDRLTITAKAFDDRKAAKERRNRAYADTTLGQIYGEIAGRMGLALAIAPALATVKVSYLAQRAESDLHLATRLARRENAAAAPKDGRLVVAPLGQARSVTGQALPPLVVKPADLAGPGSVKVTETEAPTHGQVVAPWNDRATGRIRTFTLSGLGGAAAFTFRDPFQNEADARRAAEGKRGELARARGKLWMRLYGRPTAQAEANLTPAGIDPAVDVTWSITKVKHTFAANLAYLTEIEAVPPGKTTS</sequence>
<gene>
    <name evidence="1" type="ORF">E8M01_15685</name>
</gene>
<dbReference type="RefSeq" id="WP_136960965.1">
    <property type="nucleotide sequence ID" value="NZ_CP039690.1"/>
</dbReference>
<evidence type="ECO:0000313" key="1">
    <source>
        <dbReference type="EMBL" id="QCI65519.1"/>
    </source>
</evidence>
<protein>
    <recommendedName>
        <fullName evidence="3">Phage late control D family protein</fullName>
    </recommendedName>
</protein>
<dbReference type="EMBL" id="CP039690">
    <property type="protein sequence ID" value="QCI65519.1"/>
    <property type="molecule type" value="Genomic_DNA"/>
</dbReference>
<evidence type="ECO:0000313" key="2">
    <source>
        <dbReference type="Proteomes" id="UP000298781"/>
    </source>
</evidence>
<dbReference type="Pfam" id="PF05954">
    <property type="entry name" value="Phage_GPD"/>
    <property type="match status" value="1"/>
</dbReference>
<dbReference type="SUPFAM" id="SSF69279">
    <property type="entry name" value="Phage tail proteins"/>
    <property type="match status" value="1"/>
</dbReference>
<dbReference type="Proteomes" id="UP000298781">
    <property type="component" value="Chromosome"/>
</dbReference>
<accession>A0A4D7AWL8</accession>
<reference evidence="1 2" key="1">
    <citation type="submission" date="2019-04" db="EMBL/GenBank/DDBJ databases">
        <title>Phreatobacter aquaticus sp. nov.</title>
        <authorList>
            <person name="Choi A."/>
        </authorList>
    </citation>
    <scope>NUCLEOTIDE SEQUENCE [LARGE SCALE GENOMIC DNA]</scope>
    <source>
        <strain evidence="1 2">KCTC 52518</strain>
    </source>
</reference>
<evidence type="ECO:0008006" key="3">
    <source>
        <dbReference type="Google" id="ProtNLM"/>
    </source>
</evidence>
<dbReference type="AlphaFoldDB" id="A0A4D7AWL8"/>
<proteinExistence type="predicted"/>
<dbReference type="KEGG" id="pstg:E8M01_15685"/>
<dbReference type="OrthoDB" id="4070623at2"/>
<name>A0A4D7AWL8_9HYPH</name>
<keyword evidence="2" id="KW-1185">Reference proteome</keyword>
<organism evidence="1 2">
    <name type="scientific">Phreatobacter stygius</name>
    <dbReference type="NCBI Taxonomy" id="1940610"/>
    <lineage>
        <taxon>Bacteria</taxon>
        <taxon>Pseudomonadati</taxon>
        <taxon>Pseudomonadota</taxon>
        <taxon>Alphaproteobacteria</taxon>
        <taxon>Hyphomicrobiales</taxon>
        <taxon>Phreatobacteraceae</taxon>
        <taxon>Phreatobacter</taxon>
    </lineage>
</organism>